<proteinExistence type="predicted"/>
<reference evidence="2 3" key="1">
    <citation type="submission" date="2024-05" db="EMBL/GenBank/DDBJ databases">
        <title>Genetic variation in Jamaican populations of the coffee berry borer (Hypothenemus hampei).</title>
        <authorList>
            <person name="Errbii M."/>
            <person name="Myrie A."/>
        </authorList>
    </citation>
    <scope>NUCLEOTIDE SEQUENCE [LARGE SCALE GENOMIC DNA]</scope>
    <source>
        <strain evidence="2">JA-Hopewell-2020-01-JO</strain>
        <tissue evidence="2">Whole body</tissue>
    </source>
</reference>
<dbReference type="InterPro" id="IPR053225">
    <property type="entry name" value="Acyl-CoA_N-acyltransferase"/>
</dbReference>
<gene>
    <name evidence="2" type="ORF">ABEB36_004085</name>
</gene>
<evidence type="ECO:0000313" key="3">
    <source>
        <dbReference type="Proteomes" id="UP001566132"/>
    </source>
</evidence>
<dbReference type="Gene3D" id="3.40.630.30">
    <property type="match status" value="2"/>
</dbReference>
<name>A0ABD1F589_HYPHA</name>
<comment type="caution">
    <text evidence="2">The sequence shown here is derived from an EMBL/GenBank/DDBJ whole genome shotgun (WGS) entry which is preliminary data.</text>
</comment>
<sequence>MTQNNEDILIELSEDELKELADLYSTHKNDVPHIHSFLQTCIKSKEINMKDYVSVFSPRNCWREDGTFFASMPSFGHDIVLHSLDKTGKNLFDGLLKTNRFHFHPDPARNYTLFYAVHENFTQKISEILTQKWKHNKIEIDKTNLWYLEKNEAEKLEIMPSQEVYVKELESADIFVIVSKWPNSYPSAESKLGQWIKLQKGFGIYLKANNEMVSWASSSCLGL</sequence>
<organism evidence="2 3">
    <name type="scientific">Hypothenemus hampei</name>
    <name type="common">Coffee berry borer</name>
    <dbReference type="NCBI Taxonomy" id="57062"/>
    <lineage>
        <taxon>Eukaryota</taxon>
        <taxon>Metazoa</taxon>
        <taxon>Ecdysozoa</taxon>
        <taxon>Arthropoda</taxon>
        <taxon>Hexapoda</taxon>
        <taxon>Insecta</taxon>
        <taxon>Pterygota</taxon>
        <taxon>Neoptera</taxon>
        <taxon>Endopterygota</taxon>
        <taxon>Coleoptera</taxon>
        <taxon>Polyphaga</taxon>
        <taxon>Cucujiformia</taxon>
        <taxon>Curculionidae</taxon>
        <taxon>Scolytinae</taxon>
        <taxon>Hypothenemus</taxon>
    </lineage>
</organism>
<dbReference type="Pfam" id="PF18713">
    <property type="entry name" value="DUF5645"/>
    <property type="match status" value="1"/>
</dbReference>
<feature type="domain" description="DUF5645" evidence="1">
    <location>
        <begin position="8"/>
        <end position="127"/>
    </location>
</feature>
<dbReference type="InterPro" id="IPR041506">
    <property type="entry name" value="DUF5645"/>
</dbReference>
<keyword evidence="3" id="KW-1185">Reference proteome</keyword>
<evidence type="ECO:0000313" key="2">
    <source>
        <dbReference type="EMBL" id="KAL1509323.1"/>
    </source>
</evidence>
<protein>
    <recommendedName>
        <fullName evidence="1">DUF5645 domain-containing protein</fullName>
    </recommendedName>
</protein>
<evidence type="ECO:0000259" key="1">
    <source>
        <dbReference type="Pfam" id="PF18713"/>
    </source>
</evidence>
<dbReference type="AlphaFoldDB" id="A0ABD1F589"/>
<dbReference type="PANTHER" id="PTHR20958:SF6">
    <property type="entry name" value="GLYCINE N-ACYLTRANSFERASE-LIKE PROTEIN"/>
    <property type="match status" value="1"/>
</dbReference>
<dbReference type="PANTHER" id="PTHR20958">
    <property type="entry name" value="GLYCINE N-ACYLTRANSFERASE-LIKE PROTEIN"/>
    <property type="match status" value="1"/>
</dbReference>
<dbReference type="Proteomes" id="UP001566132">
    <property type="component" value="Unassembled WGS sequence"/>
</dbReference>
<dbReference type="EMBL" id="JBDJPC010000003">
    <property type="protein sequence ID" value="KAL1509323.1"/>
    <property type="molecule type" value="Genomic_DNA"/>
</dbReference>
<accession>A0ABD1F589</accession>